<evidence type="ECO:0000256" key="1">
    <source>
        <dbReference type="ARBA" id="ARBA00004123"/>
    </source>
</evidence>
<dbReference type="OMA" id="PSFSKWF"/>
<dbReference type="GeneID" id="54779736"/>
<dbReference type="GO" id="GO:0006325">
    <property type="term" value="P:chromatin organization"/>
    <property type="evidence" value="ECO:0007669"/>
    <property type="project" value="UniProtKB-KW"/>
</dbReference>
<dbReference type="Gene3D" id="1.10.10.10">
    <property type="entry name" value="Winged helix-like DNA-binding domain superfamily/Winged helix DNA-binding domain"/>
    <property type="match status" value="1"/>
</dbReference>
<evidence type="ECO:0000256" key="8">
    <source>
        <dbReference type="SAM" id="MobiDB-lite"/>
    </source>
</evidence>
<dbReference type="VEuPathDB" id="FungiDB:DIURU_001083"/>
<comment type="caution">
    <text evidence="12">The sequence shown here is derived from an EMBL/GenBank/DDBJ whole genome shotgun (WGS) entry which is preliminary data.</text>
</comment>
<dbReference type="SMART" id="SM00717">
    <property type="entry name" value="SANT"/>
    <property type="match status" value="1"/>
</dbReference>
<comment type="similarity">
    <text evidence="6">Belongs to the SMARCC family.</text>
</comment>
<evidence type="ECO:0000256" key="2">
    <source>
        <dbReference type="ARBA" id="ARBA00022853"/>
    </source>
</evidence>
<feature type="domain" description="SANT" evidence="11">
    <location>
        <begin position="323"/>
        <end position="350"/>
    </location>
</feature>
<keyword evidence="5" id="KW-0539">Nucleus</keyword>
<dbReference type="PROSITE" id="PS51293">
    <property type="entry name" value="SANT"/>
    <property type="match status" value="1"/>
</dbReference>
<dbReference type="InterPro" id="IPR001005">
    <property type="entry name" value="SANT/Myb"/>
</dbReference>
<comment type="subcellular location">
    <subcellularLocation>
        <location evidence="1">Nucleus</location>
    </subcellularLocation>
</comment>
<dbReference type="GO" id="GO:0048858">
    <property type="term" value="P:cell projection morphogenesis"/>
    <property type="evidence" value="ECO:0007669"/>
    <property type="project" value="TreeGrafter"/>
</dbReference>
<dbReference type="Pfam" id="PF00249">
    <property type="entry name" value="Myb_DNA-binding"/>
    <property type="match status" value="1"/>
</dbReference>
<dbReference type="PANTHER" id="PTHR15381">
    <property type="entry name" value="CHONDROITIN SULFATE PROTEOGLYCAN 5 -RELATED"/>
    <property type="match status" value="1"/>
</dbReference>
<dbReference type="EMBL" id="SWFT01000035">
    <property type="protein sequence ID" value="KAA8906345.1"/>
    <property type="molecule type" value="Genomic_DNA"/>
</dbReference>
<feature type="coiled-coil region" evidence="7">
    <location>
        <begin position="389"/>
        <end position="449"/>
    </location>
</feature>
<evidence type="ECO:0000313" key="13">
    <source>
        <dbReference type="Proteomes" id="UP000449547"/>
    </source>
</evidence>
<sequence>MSTSEEPPVVNGPTAEVKAEEEQKDPADLEREFQEKSKQYLVEQTSHVIIPSFAQWFDINKVHSIEEKSFPDFFSENAVKSPHKTRDVYVNMRDFIINVYRLNPKEYLSITAVRRNLAGDVTTIIRVHQFLEKWGLINYQIDPRTKPSVVGPQYTGHFQITMDTPTGLVPMIPGGDSNKRDKAASKPVKHQPLNVEVRKNIYTTDSRKQFAPNTVVQYFCNMCGKDTTEVRYHNLKIKTYSHNPSSTVNNTSVLCTVCFDQGLFPQNFQTSDFVQLKKNQEAGDWTEHEVLLLLEGIDMFATFDAPPVNGNVPGSITNHTQQWEKIAEHVGTKSREQCVLKFIQLPIEDKYLNKLVHEDEETSSPQTPQVDETVIQKVVRSLLESNEGKSMLKENSEQLKKNAEDDQSQLVQQIAELMVEKVDLKLQKIDALQSLVMRVENQLNMERKQVLIERWAQFEKVEKLKQQRPDLASVLDDLMAPVKITEINKALHPVRSDDVSESAMDLDATPDEEKEKLPVSVVSPKTYQYWSG</sequence>
<evidence type="ECO:0000259" key="11">
    <source>
        <dbReference type="PROSITE" id="PS51293"/>
    </source>
</evidence>
<evidence type="ECO:0000259" key="10">
    <source>
        <dbReference type="PROSITE" id="PS50934"/>
    </source>
</evidence>
<dbReference type="Pfam" id="PF16495">
    <property type="entry name" value="SWIRM-assoc_1"/>
    <property type="match status" value="1"/>
</dbReference>
<evidence type="ECO:0000313" key="12">
    <source>
        <dbReference type="EMBL" id="KAA8906345.1"/>
    </source>
</evidence>
<feature type="domain" description="Myb-like" evidence="9">
    <location>
        <begin position="277"/>
        <end position="346"/>
    </location>
</feature>
<organism evidence="12 13">
    <name type="scientific">Diutina rugosa</name>
    <name type="common">Yeast</name>
    <name type="synonym">Candida rugosa</name>
    <dbReference type="NCBI Taxonomy" id="5481"/>
    <lineage>
        <taxon>Eukaryota</taxon>
        <taxon>Fungi</taxon>
        <taxon>Dikarya</taxon>
        <taxon>Ascomycota</taxon>
        <taxon>Saccharomycotina</taxon>
        <taxon>Pichiomycetes</taxon>
        <taxon>Debaryomycetaceae</taxon>
        <taxon>Diutina</taxon>
    </lineage>
</organism>
<dbReference type="InterPro" id="IPR017884">
    <property type="entry name" value="SANT_dom"/>
</dbReference>
<reference evidence="12 13" key="1">
    <citation type="submission" date="2019-07" db="EMBL/GenBank/DDBJ databases">
        <title>Genome assembly of two rare yeast pathogens: Diutina rugosa and Trichomonascus ciferrii.</title>
        <authorList>
            <person name="Mixao V."/>
            <person name="Saus E."/>
            <person name="Hansen A."/>
            <person name="Lass-Flor C."/>
            <person name="Gabaldon T."/>
        </authorList>
    </citation>
    <scope>NUCLEOTIDE SEQUENCE [LARGE SCALE GENOMIC DNA]</scope>
    <source>
        <strain evidence="12 13">CBS 613</strain>
    </source>
</reference>
<feature type="compositionally biased region" description="Polar residues" evidence="8">
    <location>
        <begin position="523"/>
        <end position="532"/>
    </location>
</feature>
<evidence type="ECO:0000256" key="3">
    <source>
        <dbReference type="ARBA" id="ARBA00023015"/>
    </source>
</evidence>
<dbReference type="PANTHER" id="PTHR15381:SF1">
    <property type="entry name" value="CHONDROITIN SULFATE PROTEOGLYCAN 5"/>
    <property type="match status" value="1"/>
</dbReference>
<dbReference type="SUPFAM" id="SSF46689">
    <property type="entry name" value="Homeodomain-like"/>
    <property type="match status" value="2"/>
</dbReference>
<accession>A0A642V254</accession>
<feature type="compositionally biased region" description="Basic and acidic residues" evidence="8">
    <location>
        <begin position="17"/>
        <end position="30"/>
    </location>
</feature>
<keyword evidence="4" id="KW-0804">Transcription</keyword>
<keyword evidence="7" id="KW-0175">Coiled coil</keyword>
<keyword evidence="2" id="KW-0156">Chromatin regulator</keyword>
<gene>
    <name evidence="12" type="ORF">DIURU_001083</name>
</gene>
<name>A0A642V254_DIURU</name>
<keyword evidence="3" id="KW-0805">Transcription regulation</keyword>
<dbReference type="InterPro" id="IPR009057">
    <property type="entry name" value="Homeodomain-like_sf"/>
</dbReference>
<dbReference type="PROSITE" id="PS50934">
    <property type="entry name" value="SWIRM"/>
    <property type="match status" value="1"/>
</dbReference>
<dbReference type="OrthoDB" id="118550at2759"/>
<dbReference type="InterPro" id="IPR007526">
    <property type="entry name" value="SWIRM"/>
</dbReference>
<protein>
    <submittedName>
        <fullName evidence="12">Uncharacterized protein</fullName>
    </submittedName>
</protein>
<feature type="region of interest" description="Disordered" evidence="8">
    <location>
        <begin position="1"/>
        <end position="30"/>
    </location>
</feature>
<dbReference type="PROSITE" id="PS50090">
    <property type="entry name" value="MYB_LIKE"/>
    <property type="match status" value="1"/>
</dbReference>
<keyword evidence="13" id="KW-1185">Reference proteome</keyword>
<dbReference type="GO" id="GO:0016514">
    <property type="term" value="C:SWI/SNF complex"/>
    <property type="evidence" value="ECO:0007669"/>
    <property type="project" value="UniProtKB-ARBA"/>
</dbReference>
<dbReference type="GO" id="GO:0006355">
    <property type="term" value="P:regulation of DNA-templated transcription"/>
    <property type="evidence" value="ECO:0007669"/>
    <property type="project" value="UniProtKB-ARBA"/>
</dbReference>
<dbReference type="Pfam" id="PF04433">
    <property type="entry name" value="SWIRM"/>
    <property type="match status" value="1"/>
</dbReference>
<dbReference type="Proteomes" id="UP000449547">
    <property type="component" value="Unassembled WGS sequence"/>
</dbReference>
<feature type="region of interest" description="Disordered" evidence="8">
    <location>
        <begin position="495"/>
        <end position="532"/>
    </location>
</feature>
<evidence type="ECO:0000256" key="6">
    <source>
        <dbReference type="ARBA" id="ARBA00049655"/>
    </source>
</evidence>
<dbReference type="FunFam" id="1.10.10.10:FF:000020">
    <property type="entry name" value="SWI/SNF complex subunit SMARCC2 isoform c"/>
    <property type="match status" value="1"/>
</dbReference>
<dbReference type="CDD" id="cd00167">
    <property type="entry name" value="SANT"/>
    <property type="match status" value="1"/>
</dbReference>
<evidence type="ECO:0000256" key="4">
    <source>
        <dbReference type="ARBA" id="ARBA00023163"/>
    </source>
</evidence>
<dbReference type="InterPro" id="IPR036388">
    <property type="entry name" value="WH-like_DNA-bd_sf"/>
</dbReference>
<dbReference type="RefSeq" id="XP_034014106.1">
    <property type="nucleotide sequence ID" value="XM_034153588.1"/>
</dbReference>
<feature type="domain" description="SWIRM" evidence="10">
    <location>
        <begin position="48"/>
        <end position="148"/>
    </location>
</feature>
<evidence type="ECO:0000256" key="7">
    <source>
        <dbReference type="SAM" id="Coils"/>
    </source>
</evidence>
<evidence type="ECO:0000256" key="5">
    <source>
        <dbReference type="ARBA" id="ARBA00023242"/>
    </source>
</evidence>
<dbReference type="InterPro" id="IPR032451">
    <property type="entry name" value="SMARCC_C"/>
</dbReference>
<proteinExistence type="inferred from homology"/>
<evidence type="ECO:0000259" key="9">
    <source>
        <dbReference type="PROSITE" id="PS50090"/>
    </source>
</evidence>
<dbReference type="AlphaFoldDB" id="A0A642V254"/>
<dbReference type="Gene3D" id="1.10.10.60">
    <property type="entry name" value="Homeodomain-like"/>
    <property type="match status" value="1"/>
</dbReference>